<dbReference type="RefSeq" id="WP_099953088.1">
    <property type="nucleotide sequence ID" value="NZ_CP028843.1"/>
</dbReference>
<dbReference type="EMBL" id="CP028843">
    <property type="protein sequence ID" value="AWB21212.1"/>
    <property type="molecule type" value="Genomic_DNA"/>
</dbReference>
<organism evidence="2 3">
    <name type="scientific">Methylobacterium currus</name>
    <dbReference type="NCBI Taxonomy" id="2051553"/>
    <lineage>
        <taxon>Bacteria</taxon>
        <taxon>Pseudomonadati</taxon>
        <taxon>Pseudomonadota</taxon>
        <taxon>Alphaproteobacteria</taxon>
        <taxon>Hyphomicrobiales</taxon>
        <taxon>Methylobacteriaceae</taxon>
        <taxon>Methylobacterium</taxon>
    </lineage>
</organism>
<keyword evidence="1" id="KW-1133">Transmembrane helix</keyword>
<evidence type="ECO:0000313" key="3">
    <source>
        <dbReference type="Proteomes" id="UP000244755"/>
    </source>
</evidence>
<reference evidence="2 3" key="1">
    <citation type="submission" date="2018-04" db="EMBL/GenBank/DDBJ databases">
        <title>Methylobacterium sp. PR1016A genome.</title>
        <authorList>
            <person name="Park W."/>
        </authorList>
    </citation>
    <scope>NUCLEOTIDE SEQUENCE [LARGE SCALE GENOMIC DNA]</scope>
    <source>
        <strain evidence="2 3">PR1016A</strain>
    </source>
</reference>
<dbReference type="AlphaFoldDB" id="A0A2R4WI40"/>
<evidence type="ECO:0000313" key="2">
    <source>
        <dbReference type="EMBL" id="AWB21212.1"/>
    </source>
</evidence>
<keyword evidence="3" id="KW-1185">Reference proteome</keyword>
<keyword evidence="1" id="KW-0812">Transmembrane</keyword>
<dbReference type="Proteomes" id="UP000244755">
    <property type="component" value="Chromosome 1"/>
</dbReference>
<gene>
    <name evidence="2" type="ORF">DA075_10040</name>
</gene>
<accession>A0A2R4WI40</accession>
<sequence length="94" mass="9983">MHTAFNILDAEQARYRALHAALVTAPLPQLEAHDGSARRYPIPHIDAEAVRQAILIDRADRLAVTASRVAGVAALFVGLAASVQVVALYVGSVL</sequence>
<protein>
    <submittedName>
        <fullName evidence="2">Uncharacterized protein</fullName>
    </submittedName>
</protein>
<name>A0A2R4WI40_9HYPH</name>
<keyword evidence="1" id="KW-0472">Membrane</keyword>
<evidence type="ECO:0000256" key="1">
    <source>
        <dbReference type="SAM" id="Phobius"/>
    </source>
</evidence>
<proteinExistence type="predicted"/>
<dbReference type="KEGG" id="mee:DA075_10040"/>
<feature type="transmembrane region" description="Helical" evidence="1">
    <location>
        <begin position="69"/>
        <end position="90"/>
    </location>
</feature>